<proteinExistence type="inferred from homology"/>
<sequence length="422" mass="46647">MTIFQNTVPESDSTTLNQAMPNAASQVLKGQSTLHLTPKDGILDLIRSIAEKQESSEPFYILDLGVVERLMSQWNSLLPNVKPFFAVKCNPNPSLLLALSSLGASFDCASCGEIMAIQSLGVSSDRILYANACKSVSYIKYAASVGVNLTTFDSRSEIDKLKKWHPKCELLLRIKVDNKTSWREFGSKFGALDDEIMPLLCYAHENGFKVVGVSFHVGTKQSDPKAYYETIARAKAIFNMASELKLPAMQILDIGGGFQACPLFKDIAAEINRGVEAYFCEVKNLSIIAEPGRYFAENAFTLVTNVIGKRVRGSTMEYWIDDGIYGSFNLPAFDRTSMMAKPFFMKDDDGDRNGGSTFKSTVFGPTCDSLDFVLNECELPEMEVGDLLVFQNMGAYTSSAATKFNGFNMQGFPTYVTYRNPN</sequence>
<evidence type="ECO:0000256" key="4">
    <source>
        <dbReference type="ARBA" id="ARBA00023239"/>
    </source>
</evidence>
<dbReference type="InterPro" id="IPR009006">
    <property type="entry name" value="Ala_racemase/Decarboxylase_C"/>
</dbReference>
<feature type="modified residue" description="N6-(pyridoxal phosphate)lysine" evidence="9">
    <location>
        <position position="88"/>
    </location>
</feature>
<evidence type="ECO:0000256" key="1">
    <source>
        <dbReference type="ARBA" id="ARBA00001933"/>
    </source>
</evidence>
<comment type="pathway">
    <text evidence="5">Amine and polyamine biosynthesis; putrescine biosynthesis via L-ornithine pathway; putrescine from L-ornithine: step 1/1.</text>
</comment>
<evidence type="ECO:0000256" key="8">
    <source>
        <dbReference type="ARBA" id="ARBA00049127"/>
    </source>
</evidence>
<dbReference type="GO" id="GO:0005737">
    <property type="term" value="C:cytoplasm"/>
    <property type="evidence" value="ECO:0007669"/>
    <property type="project" value="TreeGrafter"/>
</dbReference>
<dbReference type="InterPro" id="IPR002433">
    <property type="entry name" value="Orn_de-COase"/>
</dbReference>
<dbReference type="PRINTS" id="PR01182">
    <property type="entry name" value="ORNDCRBXLASE"/>
</dbReference>
<evidence type="ECO:0000256" key="9">
    <source>
        <dbReference type="PIRSR" id="PIRSR600183-50"/>
    </source>
</evidence>
<comment type="caution">
    <text evidence="11">The sequence shown here is derived from an EMBL/GenBank/DDBJ whole genome shotgun (WGS) entry which is preliminary data.</text>
</comment>
<dbReference type="Gene3D" id="2.40.37.10">
    <property type="entry name" value="Lyase, Ornithine Decarboxylase, Chain A, domain 1"/>
    <property type="match status" value="1"/>
</dbReference>
<dbReference type="EC" id="4.1.1.17" evidence="6"/>
<evidence type="ECO:0000256" key="3">
    <source>
        <dbReference type="ARBA" id="ARBA00022898"/>
    </source>
</evidence>
<dbReference type="PANTHER" id="PTHR11482">
    <property type="entry name" value="ARGININE/DIAMINOPIMELATE/ORNITHINE DECARBOXYLASE"/>
    <property type="match status" value="1"/>
</dbReference>
<dbReference type="EMBL" id="JBAMMX010000004">
    <property type="protein sequence ID" value="KAK6941820.1"/>
    <property type="molecule type" value="Genomic_DNA"/>
</dbReference>
<organism evidence="11 12">
    <name type="scientific">Dillenia turbinata</name>
    <dbReference type="NCBI Taxonomy" id="194707"/>
    <lineage>
        <taxon>Eukaryota</taxon>
        <taxon>Viridiplantae</taxon>
        <taxon>Streptophyta</taxon>
        <taxon>Embryophyta</taxon>
        <taxon>Tracheophyta</taxon>
        <taxon>Spermatophyta</taxon>
        <taxon>Magnoliopsida</taxon>
        <taxon>eudicotyledons</taxon>
        <taxon>Gunneridae</taxon>
        <taxon>Pentapetalae</taxon>
        <taxon>Dilleniales</taxon>
        <taxon>Dilleniaceae</taxon>
        <taxon>Dillenia</taxon>
    </lineage>
</organism>
<keyword evidence="3 9" id="KW-0663">Pyridoxal phosphate</keyword>
<dbReference type="PROSITE" id="PS00878">
    <property type="entry name" value="ODR_DC_2_1"/>
    <property type="match status" value="1"/>
</dbReference>
<keyword evidence="4" id="KW-0456">Lyase</keyword>
<dbReference type="Gene3D" id="3.20.20.10">
    <property type="entry name" value="Alanine racemase"/>
    <property type="match status" value="1"/>
</dbReference>
<dbReference type="InterPro" id="IPR029066">
    <property type="entry name" value="PLP-binding_barrel"/>
</dbReference>
<dbReference type="SUPFAM" id="SSF51419">
    <property type="entry name" value="PLP-binding barrel"/>
    <property type="match status" value="1"/>
</dbReference>
<dbReference type="InterPro" id="IPR022653">
    <property type="entry name" value="De-COase2_pyr-phos_BS"/>
</dbReference>
<dbReference type="GO" id="GO:0004586">
    <property type="term" value="F:ornithine decarboxylase activity"/>
    <property type="evidence" value="ECO:0007669"/>
    <property type="project" value="UniProtKB-EC"/>
</dbReference>
<evidence type="ECO:0000256" key="2">
    <source>
        <dbReference type="ARBA" id="ARBA00008872"/>
    </source>
</evidence>
<feature type="domain" description="Orn/DAP/Arg decarboxylase 2 N-terminal" evidence="10">
    <location>
        <begin position="65"/>
        <end position="296"/>
    </location>
</feature>
<dbReference type="CDD" id="cd00622">
    <property type="entry name" value="PLPDE_III_ODC"/>
    <property type="match status" value="1"/>
</dbReference>
<feature type="active site" description="Proton donor" evidence="9">
    <location>
        <position position="367"/>
    </location>
</feature>
<comment type="cofactor">
    <cofactor evidence="1 9">
        <name>pyridoxal 5'-phosphate</name>
        <dbReference type="ChEBI" id="CHEBI:597326"/>
    </cofactor>
</comment>
<dbReference type="Pfam" id="PF02784">
    <property type="entry name" value="Orn_Arg_deC_N"/>
    <property type="match status" value="1"/>
</dbReference>
<dbReference type="PRINTS" id="PR01179">
    <property type="entry name" value="ODADCRBXLASE"/>
</dbReference>
<dbReference type="InterPro" id="IPR000183">
    <property type="entry name" value="Orn/DAP/Arg_de-COase"/>
</dbReference>
<dbReference type="Proteomes" id="UP001370490">
    <property type="component" value="Unassembled WGS sequence"/>
</dbReference>
<keyword evidence="12" id="KW-1185">Reference proteome</keyword>
<dbReference type="GO" id="GO:0033387">
    <property type="term" value="P:putrescine biosynthetic process from arginine, via ornithine"/>
    <property type="evidence" value="ECO:0007669"/>
    <property type="project" value="TreeGrafter"/>
</dbReference>
<dbReference type="PROSITE" id="PS00879">
    <property type="entry name" value="ODR_DC_2_2"/>
    <property type="match status" value="1"/>
</dbReference>
<reference evidence="11 12" key="1">
    <citation type="submission" date="2023-12" db="EMBL/GenBank/DDBJ databases">
        <title>A high-quality genome assembly for Dillenia turbinata (Dilleniales).</title>
        <authorList>
            <person name="Chanderbali A."/>
        </authorList>
    </citation>
    <scope>NUCLEOTIDE SEQUENCE [LARGE SCALE GENOMIC DNA]</scope>
    <source>
        <strain evidence="11">LSX21</strain>
        <tissue evidence="11">Leaf</tissue>
    </source>
</reference>
<evidence type="ECO:0000256" key="7">
    <source>
        <dbReference type="ARBA" id="ARBA00046672"/>
    </source>
</evidence>
<evidence type="ECO:0000259" key="10">
    <source>
        <dbReference type="Pfam" id="PF02784"/>
    </source>
</evidence>
<dbReference type="PANTHER" id="PTHR11482:SF6">
    <property type="entry name" value="ORNITHINE DECARBOXYLASE 1-RELATED"/>
    <property type="match status" value="1"/>
</dbReference>
<name>A0AAN8ZQ33_9MAGN</name>
<dbReference type="FunFam" id="3.20.20.10:FF:000005">
    <property type="entry name" value="Ornithine decarboxylase"/>
    <property type="match status" value="1"/>
</dbReference>
<evidence type="ECO:0000313" key="11">
    <source>
        <dbReference type="EMBL" id="KAK6941820.1"/>
    </source>
</evidence>
<dbReference type="InterPro" id="IPR022657">
    <property type="entry name" value="De-COase2_CS"/>
</dbReference>
<comment type="similarity">
    <text evidence="2">Belongs to the Orn/Lys/Arg decarboxylase class-II family.</text>
</comment>
<comment type="catalytic activity">
    <reaction evidence="8">
        <text>L-ornithine + H(+) = putrescine + CO2</text>
        <dbReference type="Rhea" id="RHEA:22964"/>
        <dbReference type="ChEBI" id="CHEBI:15378"/>
        <dbReference type="ChEBI" id="CHEBI:16526"/>
        <dbReference type="ChEBI" id="CHEBI:46911"/>
        <dbReference type="ChEBI" id="CHEBI:326268"/>
        <dbReference type="EC" id="4.1.1.17"/>
    </reaction>
</comment>
<accession>A0AAN8ZQ33</accession>
<dbReference type="InterPro" id="IPR022644">
    <property type="entry name" value="De-COase2_N"/>
</dbReference>
<gene>
    <name evidence="11" type="ORF">RJ641_027197</name>
</gene>
<protein>
    <recommendedName>
        <fullName evidence="6">ornithine decarboxylase</fullName>
        <ecNumber evidence="6">4.1.1.17</ecNumber>
    </recommendedName>
</protein>
<evidence type="ECO:0000256" key="6">
    <source>
        <dbReference type="ARBA" id="ARBA00034138"/>
    </source>
</evidence>
<evidence type="ECO:0000313" key="12">
    <source>
        <dbReference type="Proteomes" id="UP001370490"/>
    </source>
</evidence>
<comment type="subunit">
    <text evidence="7">Homodimer. Only the dimer is catalytically active, as the active sites are constructed of residues from both monomers.</text>
</comment>
<dbReference type="AlphaFoldDB" id="A0AAN8ZQ33"/>
<dbReference type="SUPFAM" id="SSF50621">
    <property type="entry name" value="Alanine racemase C-terminal domain-like"/>
    <property type="match status" value="1"/>
</dbReference>
<evidence type="ECO:0000256" key="5">
    <source>
        <dbReference type="ARBA" id="ARBA00034115"/>
    </source>
</evidence>